<sequence>MFQFTDSRFTHMPFAAVRPDGGAEEFCCIPVGGLWKLYHFTGKKWKRIRTGLPEDATECAPCADFEDGIWKISFIAGGWKGDRRFRLYRMYGLHGEVMAQQFADVGFVHKNCVAYASRRGPLFLVEPCRRIILTFHGVEFLYRVSYDPFEPNRLLISGQYPGGEIFSWSYKPGLHQLHEIIADGVPAYKCAFFHDCYYAKRVAGFEERKIISASDVNLSPLPAEHFITETEELTYSMSGNGDFNEL</sequence>
<comment type="caution">
    <text evidence="1">The sequence shown here is derived from an EMBL/GenBank/DDBJ whole genome shotgun (WGS) entry which is preliminary data.</text>
</comment>
<evidence type="ECO:0000313" key="2">
    <source>
        <dbReference type="Proteomes" id="UP000435649"/>
    </source>
</evidence>
<evidence type="ECO:0000313" key="1">
    <source>
        <dbReference type="EMBL" id="MST99359.1"/>
    </source>
</evidence>
<accession>A0A844GAV1</accession>
<organism evidence="1 2">
    <name type="scientific">Victivallis lenta</name>
    <dbReference type="NCBI Taxonomy" id="2606640"/>
    <lineage>
        <taxon>Bacteria</taxon>
        <taxon>Pseudomonadati</taxon>
        <taxon>Lentisphaerota</taxon>
        <taxon>Lentisphaeria</taxon>
        <taxon>Victivallales</taxon>
        <taxon>Victivallaceae</taxon>
        <taxon>Victivallis</taxon>
    </lineage>
</organism>
<protein>
    <submittedName>
        <fullName evidence="1">Uncharacterized protein</fullName>
    </submittedName>
</protein>
<dbReference type="EMBL" id="VUNS01000035">
    <property type="protein sequence ID" value="MST99359.1"/>
    <property type="molecule type" value="Genomic_DNA"/>
</dbReference>
<dbReference type="AlphaFoldDB" id="A0A844GAV1"/>
<dbReference type="Proteomes" id="UP000435649">
    <property type="component" value="Unassembled WGS sequence"/>
</dbReference>
<gene>
    <name evidence="1" type="ORF">FYJ85_20235</name>
</gene>
<name>A0A844GAV1_9BACT</name>
<dbReference type="RefSeq" id="WP_154420554.1">
    <property type="nucleotide sequence ID" value="NZ_VUNS01000035.1"/>
</dbReference>
<keyword evidence="2" id="KW-1185">Reference proteome</keyword>
<proteinExistence type="predicted"/>
<reference evidence="1 2" key="1">
    <citation type="submission" date="2019-08" db="EMBL/GenBank/DDBJ databases">
        <title>In-depth cultivation of the pig gut microbiome towards novel bacterial diversity and tailored functional studies.</title>
        <authorList>
            <person name="Wylensek D."/>
            <person name="Hitch T.C.A."/>
            <person name="Clavel T."/>
        </authorList>
    </citation>
    <scope>NUCLEOTIDE SEQUENCE [LARGE SCALE GENOMIC DNA]</scope>
    <source>
        <strain evidence="1 2">BBE-744-WT-12</strain>
    </source>
</reference>